<dbReference type="InterPro" id="IPR005835">
    <property type="entry name" value="NTP_transferase_dom"/>
</dbReference>
<reference evidence="17 18" key="1">
    <citation type="journal article" date="2023" name="Int. J. Mol. Sci.">
        <title>De Novo Assembly and Annotation of 11 Diverse Shrub Willow (Salix) Genomes Reveals Novel Gene Organization in Sex-Linked Regions.</title>
        <authorList>
            <person name="Hyden B."/>
            <person name="Feng K."/>
            <person name="Yates T.B."/>
            <person name="Jawdy S."/>
            <person name="Cereghino C."/>
            <person name="Smart L.B."/>
            <person name="Muchero W."/>
        </authorList>
    </citation>
    <scope>NUCLEOTIDE SEQUENCE [LARGE SCALE GENOMIC DNA]</scope>
    <source>
        <tissue evidence="17">Shoot tip</tissue>
    </source>
</reference>
<dbReference type="GO" id="GO:0005978">
    <property type="term" value="P:glycogen biosynthetic process"/>
    <property type="evidence" value="ECO:0007669"/>
    <property type="project" value="InterPro"/>
</dbReference>
<gene>
    <name evidence="17" type="ORF">OIU84_026929</name>
</gene>
<evidence type="ECO:0000256" key="12">
    <source>
        <dbReference type="ARBA" id="ARBA00022922"/>
    </source>
</evidence>
<keyword evidence="7" id="KW-0021">Allosteric enzyme</keyword>
<evidence type="ECO:0000256" key="14">
    <source>
        <dbReference type="ARBA" id="ARBA00030817"/>
    </source>
</evidence>
<keyword evidence="8" id="KW-0808">Transferase</keyword>
<dbReference type="GO" id="GO:0008878">
    <property type="term" value="F:glucose-1-phosphate adenylyltransferase activity"/>
    <property type="evidence" value="ECO:0007669"/>
    <property type="project" value="UniProtKB-EC"/>
</dbReference>
<keyword evidence="12" id="KW-0750">Starch biosynthesis</keyword>
<comment type="similarity">
    <text evidence="4">Belongs to the bacterial/plant glucose-1-phosphate adenylyltransferase family.</text>
</comment>
<dbReference type="Gene3D" id="3.90.550.10">
    <property type="entry name" value="Spore Coat Polysaccharide Biosynthesis Protein SpsA, Chain A"/>
    <property type="match status" value="1"/>
</dbReference>
<keyword evidence="10" id="KW-0547">Nucleotide-binding</keyword>
<keyword evidence="9" id="KW-0548">Nucleotidyltransferase</keyword>
<evidence type="ECO:0000256" key="15">
    <source>
        <dbReference type="ARBA" id="ARBA00032494"/>
    </source>
</evidence>
<organism evidence="17 18">
    <name type="scientific">Salix udensis</name>
    <dbReference type="NCBI Taxonomy" id="889485"/>
    <lineage>
        <taxon>Eukaryota</taxon>
        <taxon>Viridiplantae</taxon>
        <taxon>Streptophyta</taxon>
        <taxon>Embryophyta</taxon>
        <taxon>Tracheophyta</taxon>
        <taxon>Spermatophyta</taxon>
        <taxon>Magnoliopsida</taxon>
        <taxon>eudicotyledons</taxon>
        <taxon>Gunneridae</taxon>
        <taxon>Pentapetalae</taxon>
        <taxon>rosids</taxon>
        <taxon>fabids</taxon>
        <taxon>Malpighiales</taxon>
        <taxon>Salicaceae</taxon>
        <taxon>Saliceae</taxon>
        <taxon>Salix</taxon>
    </lineage>
</organism>
<dbReference type="AlphaFoldDB" id="A0AAD6KED4"/>
<dbReference type="EC" id="2.7.7.27" evidence="6"/>
<dbReference type="EMBL" id="JAPFFJ010000007">
    <property type="protein sequence ID" value="KAJ6421895.1"/>
    <property type="molecule type" value="Genomic_DNA"/>
</dbReference>
<evidence type="ECO:0000256" key="11">
    <source>
        <dbReference type="ARBA" id="ARBA00022840"/>
    </source>
</evidence>
<accession>A0AAD6KED4</accession>
<evidence type="ECO:0000256" key="6">
    <source>
        <dbReference type="ARBA" id="ARBA00012460"/>
    </source>
</evidence>
<dbReference type="Pfam" id="PF00483">
    <property type="entry name" value="NTP_transferase"/>
    <property type="match status" value="1"/>
</dbReference>
<dbReference type="PROSITE" id="PS00810">
    <property type="entry name" value="ADP_GLC_PYROPHOSPH_3"/>
    <property type="match status" value="1"/>
</dbReference>
<dbReference type="PANTHER" id="PTHR43523:SF12">
    <property type="entry name" value="GLUCOSE-1-PHOSPHATE ADENYLYLTRANSFERASE LARGE SUBUNIT 1, CHLOROPLASTIC-RELATED"/>
    <property type="match status" value="1"/>
</dbReference>
<proteinExistence type="inferred from homology"/>
<evidence type="ECO:0000259" key="16">
    <source>
        <dbReference type="Pfam" id="PF00483"/>
    </source>
</evidence>
<dbReference type="PANTHER" id="PTHR43523">
    <property type="entry name" value="GLUCOSE-1-PHOSPHATE ADENYLYLTRANSFERASE-RELATED"/>
    <property type="match status" value="1"/>
</dbReference>
<evidence type="ECO:0000256" key="9">
    <source>
        <dbReference type="ARBA" id="ARBA00022695"/>
    </source>
</evidence>
<evidence type="ECO:0000256" key="5">
    <source>
        <dbReference type="ARBA" id="ARBA00011680"/>
    </source>
</evidence>
<protein>
    <recommendedName>
        <fullName evidence="6">glucose-1-phosphate adenylyltransferase</fullName>
        <ecNumber evidence="6">2.7.7.27</ecNumber>
    </recommendedName>
    <alternativeName>
        <fullName evidence="15">ADP-glucose pyrophosphorylase</fullName>
    </alternativeName>
    <alternativeName>
        <fullName evidence="14">ADP-glucose synthase</fullName>
    </alternativeName>
    <alternativeName>
        <fullName evidence="13">Alpha-D-glucose-1-phosphate adenyl transferase</fullName>
    </alternativeName>
</protein>
<comment type="function">
    <text evidence="2">This protein plays a role in synthesis of starch. It catalyzes the synthesis of the activated glycosyl donor, ADP-glucose from Glc-1-P and ATP.</text>
</comment>
<evidence type="ECO:0000256" key="3">
    <source>
        <dbReference type="ARBA" id="ARBA00004727"/>
    </source>
</evidence>
<dbReference type="GO" id="GO:0005524">
    <property type="term" value="F:ATP binding"/>
    <property type="evidence" value="ECO:0007669"/>
    <property type="project" value="UniProtKB-KW"/>
</dbReference>
<comment type="pathway">
    <text evidence="3">Glycan biosynthesis; starch biosynthesis.</text>
</comment>
<comment type="catalytic activity">
    <reaction evidence="1">
        <text>alpha-D-glucose 1-phosphate + ATP + H(+) = ADP-alpha-D-glucose + diphosphate</text>
        <dbReference type="Rhea" id="RHEA:12120"/>
        <dbReference type="ChEBI" id="CHEBI:15378"/>
        <dbReference type="ChEBI" id="CHEBI:30616"/>
        <dbReference type="ChEBI" id="CHEBI:33019"/>
        <dbReference type="ChEBI" id="CHEBI:57498"/>
        <dbReference type="ChEBI" id="CHEBI:58601"/>
        <dbReference type="EC" id="2.7.7.27"/>
    </reaction>
</comment>
<evidence type="ECO:0000256" key="1">
    <source>
        <dbReference type="ARBA" id="ARBA00000956"/>
    </source>
</evidence>
<dbReference type="GO" id="GO:0019252">
    <property type="term" value="P:starch biosynthetic process"/>
    <property type="evidence" value="ECO:0007669"/>
    <property type="project" value="UniProtKB-KW"/>
</dbReference>
<dbReference type="InterPro" id="IPR029044">
    <property type="entry name" value="Nucleotide-diphossugar_trans"/>
</dbReference>
<sequence length="121" mass="13575">MYLHKHIDTNADVTVSCVPMDDSRASDYYGLMKIDNNGRIVQFAEKPKGPDLKATQVDTTLLGLSKQEAKQFPYIASMGVYVFRTDVLLKLLRWSYPSCNDFGSEIIPSAVKDHNVQHPPA</sequence>
<keyword evidence="18" id="KW-1185">Reference proteome</keyword>
<comment type="subunit">
    <text evidence="5">Heterotetramer.</text>
</comment>
<dbReference type="InterPro" id="IPR011831">
    <property type="entry name" value="ADP-Glc_PPase"/>
</dbReference>
<evidence type="ECO:0000256" key="10">
    <source>
        <dbReference type="ARBA" id="ARBA00022741"/>
    </source>
</evidence>
<dbReference type="SUPFAM" id="SSF53448">
    <property type="entry name" value="Nucleotide-diphospho-sugar transferases"/>
    <property type="match status" value="1"/>
</dbReference>
<evidence type="ECO:0000256" key="4">
    <source>
        <dbReference type="ARBA" id="ARBA00010443"/>
    </source>
</evidence>
<keyword evidence="11" id="KW-0067">ATP-binding</keyword>
<name>A0AAD6KED4_9ROSI</name>
<evidence type="ECO:0000313" key="18">
    <source>
        <dbReference type="Proteomes" id="UP001162972"/>
    </source>
</evidence>
<evidence type="ECO:0000256" key="13">
    <source>
        <dbReference type="ARBA" id="ARBA00030645"/>
    </source>
</evidence>
<evidence type="ECO:0000256" key="2">
    <source>
        <dbReference type="ARBA" id="ARBA00002231"/>
    </source>
</evidence>
<feature type="domain" description="Nucleotidyl transferase" evidence="16">
    <location>
        <begin position="3"/>
        <end position="117"/>
    </location>
</feature>
<dbReference type="InterPro" id="IPR005836">
    <property type="entry name" value="ADP_Glu_pyroP_CS"/>
</dbReference>
<evidence type="ECO:0000256" key="7">
    <source>
        <dbReference type="ARBA" id="ARBA00022533"/>
    </source>
</evidence>
<evidence type="ECO:0000256" key="8">
    <source>
        <dbReference type="ARBA" id="ARBA00022679"/>
    </source>
</evidence>
<comment type="caution">
    <text evidence="17">The sequence shown here is derived from an EMBL/GenBank/DDBJ whole genome shotgun (WGS) entry which is preliminary data.</text>
</comment>
<evidence type="ECO:0000313" key="17">
    <source>
        <dbReference type="EMBL" id="KAJ6421895.1"/>
    </source>
</evidence>
<dbReference type="Proteomes" id="UP001162972">
    <property type="component" value="Chromosome 19"/>
</dbReference>